<feature type="transmembrane region" description="Helical" evidence="1">
    <location>
        <begin position="183"/>
        <end position="204"/>
    </location>
</feature>
<feature type="domain" description="VTT" evidence="2">
    <location>
        <begin position="80"/>
        <end position="198"/>
    </location>
</feature>
<name>A0ABN7XRT4_9BURK</name>
<dbReference type="PANTHER" id="PTHR42709:SF4">
    <property type="entry name" value="INNER MEMBRANE PROTEIN YQAA"/>
    <property type="match status" value="1"/>
</dbReference>
<feature type="transmembrane region" description="Helical" evidence="1">
    <location>
        <begin position="45"/>
        <end position="63"/>
    </location>
</feature>
<evidence type="ECO:0000313" key="3">
    <source>
        <dbReference type="EMBL" id="CAG9163635.1"/>
    </source>
</evidence>
<reference evidence="3 4" key="1">
    <citation type="submission" date="2021-08" db="EMBL/GenBank/DDBJ databases">
        <authorList>
            <person name="Peeters C."/>
        </authorList>
    </citation>
    <scope>NUCLEOTIDE SEQUENCE [LARGE SCALE GENOMIC DNA]</scope>
    <source>
        <strain evidence="3 4">LMG 23994</strain>
    </source>
</reference>
<organism evidence="3 4">
    <name type="scientific">Cupriavidus pinatubonensis</name>
    <dbReference type="NCBI Taxonomy" id="248026"/>
    <lineage>
        <taxon>Bacteria</taxon>
        <taxon>Pseudomonadati</taxon>
        <taxon>Pseudomonadota</taxon>
        <taxon>Betaproteobacteria</taxon>
        <taxon>Burkholderiales</taxon>
        <taxon>Burkholderiaceae</taxon>
        <taxon>Cupriavidus</taxon>
    </lineage>
</organism>
<dbReference type="EMBL" id="CAJZAF010000001">
    <property type="protein sequence ID" value="CAG9163635.1"/>
    <property type="molecule type" value="Genomic_DNA"/>
</dbReference>
<comment type="caution">
    <text evidence="3">The sequence shown here is derived from an EMBL/GenBank/DDBJ whole genome shotgun (WGS) entry which is preliminary data.</text>
</comment>
<keyword evidence="4" id="KW-1185">Reference proteome</keyword>
<proteinExistence type="predicted"/>
<dbReference type="InterPro" id="IPR051311">
    <property type="entry name" value="DedA_domain"/>
</dbReference>
<evidence type="ECO:0000313" key="4">
    <source>
        <dbReference type="Proteomes" id="UP000701702"/>
    </source>
</evidence>
<evidence type="ECO:0000256" key="1">
    <source>
        <dbReference type="SAM" id="Phobius"/>
    </source>
</evidence>
<evidence type="ECO:0000259" key="2">
    <source>
        <dbReference type="Pfam" id="PF09335"/>
    </source>
</evidence>
<feature type="transmembrane region" description="Helical" evidence="1">
    <location>
        <begin position="83"/>
        <end position="109"/>
    </location>
</feature>
<keyword evidence="1" id="KW-0472">Membrane</keyword>
<dbReference type="Proteomes" id="UP000701702">
    <property type="component" value="Unassembled WGS sequence"/>
</dbReference>
<accession>A0ABN7XRT4</accession>
<dbReference type="PANTHER" id="PTHR42709">
    <property type="entry name" value="ALKALINE PHOSPHATASE LIKE PROTEIN"/>
    <property type="match status" value="1"/>
</dbReference>
<protein>
    <recommendedName>
        <fullName evidence="2">VTT domain-containing protein</fullName>
    </recommendedName>
</protein>
<dbReference type="InterPro" id="IPR032816">
    <property type="entry name" value="VTT_dom"/>
</dbReference>
<keyword evidence="1" id="KW-1133">Transmembrane helix</keyword>
<gene>
    <name evidence="3" type="ORF">LMG23994_00197</name>
</gene>
<sequence>MRVPRASKGGRLEWLALNRHAQIPRHQDMEAFFDWLFETVALPKVGLPAIFVVSLVSATLLPLGSEPAVFGYIKLNPDMFWPAVLVATLGNTAGGAIDWWLGYAAKLALVRYRKRRQMREHEQEHREHRRHVRKPTKPKLDARYFHWMKRLGPPTLLLSWLPAIGDPLCTLAGWLRLSFWPSLAYMAIGKFLRYLAMTASLLWIPDSFWHNIAQMLRSWF</sequence>
<keyword evidence="1" id="KW-0812">Transmembrane</keyword>
<feature type="transmembrane region" description="Helical" evidence="1">
    <location>
        <begin position="156"/>
        <end position="177"/>
    </location>
</feature>
<dbReference type="Pfam" id="PF09335">
    <property type="entry name" value="VTT_dom"/>
    <property type="match status" value="1"/>
</dbReference>